<keyword evidence="3" id="KW-0804">Transcription</keyword>
<dbReference type="InterPro" id="IPR001138">
    <property type="entry name" value="Zn2Cys6_DnaBD"/>
</dbReference>
<name>A0ABR4HTC4_9EURO</name>
<evidence type="ECO:0000256" key="4">
    <source>
        <dbReference type="ARBA" id="ARBA00023242"/>
    </source>
</evidence>
<comment type="caution">
    <text evidence="7">The sequence shown here is derived from an EMBL/GenBank/DDBJ whole genome shotgun (WGS) entry which is preliminary data.</text>
</comment>
<feature type="region of interest" description="Disordered" evidence="5">
    <location>
        <begin position="48"/>
        <end position="73"/>
    </location>
</feature>
<keyword evidence="4" id="KW-0539">Nucleus</keyword>
<dbReference type="Proteomes" id="UP001610335">
    <property type="component" value="Unassembled WGS sequence"/>
</dbReference>
<evidence type="ECO:0000313" key="8">
    <source>
        <dbReference type="Proteomes" id="UP001610335"/>
    </source>
</evidence>
<evidence type="ECO:0000313" key="7">
    <source>
        <dbReference type="EMBL" id="KAL2818739.1"/>
    </source>
</evidence>
<evidence type="ECO:0000259" key="6">
    <source>
        <dbReference type="PROSITE" id="PS50048"/>
    </source>
</evidence>
<accession>A0ABR4HTC4</accession>
<dbReference type="PROSITE" id="PS50048">
    <property type="entry name" value="ZN2_CY6_FUNGAL_2"/>
    <property type="match status" value="1"/>
</dbReference>
<keyword evidence="1" id="KW-0805">Transcription regulation</keyword>
<feature type="domain" description="Zn(2)-C6 fungal-type" evidence="6">
    <location>
        <begin position="11"/>
        <end position="46"/>
    </location>
</feature>
<keyword evidence="8" id="KW-1185">Reference proteome</keyword>
<evidence type="ECO:0000256" key="1">
    <source>
        <dbReference type="ARBA" id="ARBA00023015"/>
    </source>
</evidence>
<evidence type="ECO:0000256" key="5">
    <source>
        <dbReference type="SAM" id="MobiDB-lite"/>
    </source>
</evidence>
<dbReference type="EMBL" id="JBFXLS010000082">
    <property type="protein sequence ID" value="KAL2818739.1"/>
    <property type="molecule type" value="Genomic_DNA"/>
</dbReference>
<keyword evidence="2" id="KW-0238">DNA-binding</keyword>
<reference evidence="7 8" key="1">
    <citation type="submission" date="2024-07" db="EMBL/GenBank/DDBJ databases">
        <title>Section-level genome sequencing and comparative genomics of Aspergillus sections Usti and Cavernicolus.</title>
        <authorList>
            <consortium name="Lawrence Berkeley National Laboratory"/>
            <person name="Nybo J.L."/>
            <person name="Vesth T.C."/>
            <person name="Theobald S."/>
            <person name="Frisvad J.C."/>
            <person name="Larsen T.O."/>
            <person name="Kjaerboelling I."/>
            <person name="Rothschild-Mancinelli K."/>
            <person name="Lyhne E.K."/>
            <person name="Kogle M.E."/>
            <person name="Barry K."/>
            <person name="Clum A."/>
            <person name="Na H."/>
            <person name="Ledsgaard L."/>
            <person name="Lin J."/>
            <person name="Lipzen A."/>
            <person name="Kuo A."/>
            <person name="Riley R."/>
            <person name="Mondo S."/>
            <person name="LaButti K."/>
            <person name="Haridas S."/>
            <person name="Pangalinan J."/>
            <person name="Salamov A.A."/>
            <person name="Simmons B.A."/>
            <person name="Magnuson J.K."/>
            <person name="Chen J."/>
            <person name="Drula E."/>
            <person name="Henrissat B."/>
            <person name="Wiebenga A."/>
            <person name="Lubbers R.J."/>
            <person name="Gomes A.C."/>
            <person name="Makela M.R."/>
            <person name="Stajich J."/>
            <person name="Grigoriev I.V."/>
            <person name="Mortensen U.H."/>
            <person name="De vries R.P."/>
            <person name="Baker S.E."/>
            <person name="Andersen M.R."/>
        </authorList>
    </citation>
    <scope>NUCLEOTIDE SEQUENCE [LARGE SCALE GENOMIC DNA]</scope>
    <source>
        <strain evidence="7 8">CBS 600.67</strain>
    </source>
</reference>
<dbReference type="Gene3D" id="4.10.240.10">
    <property type="entry name" value="Zn(2)-C6 fungal-type DNA-binding domain"/>
    <property type="match status" value="1"/>
</dbReference>
<evidence type="ECO:0000256" key="2">
    <source>
        <dbReference type="ARBA" id="ARBA00023125"/>
    </source>
</evidence>
<proteinExistence type="predicted"/>
<protein>
    <recommendedName>
        <fullName evidence="6">Zn(2)-C6 fungal-type domain-containing protein</fullName>
    </recommendedName>
</protein>
<gene>
    <name evidence="7" type="ORF">BDW59DRAFT_151924</name>
</gene>
<sequence>MNSLKIKTRSACNRCHAQKLRCIRKSDPLRCERCERCSRLGTLCHFAPRVPRGSRKPAPPNTGQKSPSSSPIAETGQEIELDWLLQGDSWLLGSIDVSSQGQENTTNGEETFWSPDVFDTQVLQNLEQPPSPSGTTRELANLSIALFELTTNLPSSEETPCASENTRSGTFVFDDLFHSTTQFINILQHHLGIIDEATTLMLASCHSRLIEIYATVLSLMERCIQHSGPVRRALVLPEVQLGSLSFPAVHVGVDILPLGKTAMYMCMIAVFSGDLWVQLADAVKGWQRVERLESFVRNLWMEMGRRSDTLLVSIENIKGLLP</sequence>
<feature type="compositionally biased region" description="Polar residues" evidence="5">
    <location>
        <begin position="61"/>
        <end position="72"/>
    </location>
</feature>
<dbReference type="SUPFAM" id="SSF57701">
    <property type="entry name" value="Zn2/Cys6 DNA-binding domain"/>
    <property type="match status" value="1"/>
</dbReference>
<dbReference type="CDD" id="cd00067">
    <property type="entry name" value="GAL4"/>
    <property type="match status" value="1"/>
</dbReference>
<organism evidence="7 8">
    <name type="scientific">Aspergillus cavernicola</name>
    <dbReference type="NCBI Taxonomy" id="176166"/>
    <lineage>
        <taxon>Eukaryota</taxon>
        <taxon>Fungi</taxon>
        <taxon>Dikarya</taxon>
        <taxon>Ascomycota</taxon>
        <taxon>Pezizomycotina</taxon>
        <taxon>Eurotiomycetes</taxon>
        <taxon>Eurotiomycetidae</taxon>
        <taxon>Eurotiales</taxon>
        <taxon>Aspergillaceae</taxon>
        <taxon>Aspergillus</taxon>
        <taxon>Aspergillus subgen. Nidulantes</taxon>
    </lineage>
</organism>
<dbReference type="PROSITE" id="PS00463">
    <property type="entry name" value="ZN2_CY6_FUNGAL_1"/>
    <property type="match status" value="1"/>
</dbReference>
<evidence type="ECO:0000256" key="3">
    <source>
        <dbReference type="ARBA" id="ARBA00023163"/>
    </source>
</evidence>
<dbReference type="SMART" id="SM00066">
    <property type="entry name" value="GAL4"/>
    <property type="match status" value="1"/>
</dbReference>
<dbReference type="InterPro" id="IPR036864">
    <property type="entry name" value="Zn2-C6_fun-type_DNA-bd_sf"/>
</dbReference>